<dbReference type="Gene3D" id="3.30.2090.10">
    <property type="entry name" value="Multidrug efflux transporter AcrB TolC docking domain, DN and DC subdomains"/>
    <property type="match status" value="2"/>
</dbReference>
<dbReference type="InterPro" id="IPR001036">
    <property type="entry name" value="Acrflvin-R"/>
</dbReference>
<feature type="transmembrane region" description="Helical" evidence="2">
    <location>
        <begin position="378"/>
        <end position="398"/>
    </location>
</feature>
<feature type="transmembrane region" description="Helical" evidence="2">
    <location>
        <begin position="1011"/>
        <end position="1029"/>
    </location>
</feature>
<comment type="caution">
    <text evidence="3">The sequence shown here is derived from an EMBL/GenBank/DDBJ whole genome shotgun (WGS) entry which is preliminary data.</text>
</comment>
<evidence type="ECO:0000256" key="2">
    <source>
        <dbReference type="SAM" id="Phobius"/>
    </source>
</evidence>
<feature type="transmembrane region" description="Helical" evidence="2">
    <location>
        <begin position="20"/>
        <end position="39"/>
    </location>
</feature>
<accession>A0A8J6P746</accession>
<dbReference type="PANTHER" id="PTHR32063:SF16">
    <property type="entry name" value="CATION EFFLUX SYSTEM (ACRB_ACRD_ACRF FAMILY)"/>
    <property type="match status" value="1"/>
</dbReference>
<keyword evidence="2" id="KW-1133">Transmembrane helix</keyword>
<dbReference type="SUPFAM" id="SSF82866">
    <property type="entry name" value="Multidrug efflux transporter AcrB transmembrane domain"/>
    <property type="match status" value="2"/>
</dbReference>
<dbReference type="Gene3D" id="1.20.1640.10">
    <property type="entry name" value="Multidrug efflux transporter AcrB transmembrane domain"/>
    <property type="match status" value="2"/>
</dbReference>
<dbReference type="SUPFAM" id="SSF82693">
    <property type="entry name" value="Multidrug efflux transporter AcrB pore domain, PN1, PN2, PC1 and PC2 subdomains"/>
    <property type="match status" value="3"/>
</dbReference>
<dbReference type="SUPFAM" id="SSF82714">
    <property type="entry name" value="Multidrug efflux transporter AcrB TolC docking domain, DN and DC subdomains"/>
    <property type="match status" value="2"/>
</dbReference>
<proteinExistence type="predicted"/>
<dbReference type="InterPro" id="IPR027463">
    <property type="entry name" value="AcrB_DN_DC_subdom"/>
</dbReference>
<keyword evidence="2" id="KW-0472">Membrane</keyword>
<dbReference type="PANTHER" id="PTHR32063">
    <property type="match status" value="1"/>
</dbReference>
<organism evidence="3 4">
    <name type="scientific">Candidatus Thiopontia autotrophica</name>
    <dbReference type="NCBI Taxonomy" id="2841688"/>
    <lineage>
        <taxon>Bacteria</taxon>
        <taxon>Pseudomonadati</taxon>
        <taxon>Pseudomonadota</taxon>
        <taxon>Gammaproteobacteria</taxon>
        <taxon>Candidatus Thiopontia</taxon>
    </lineage>
</organism>
<dbReference type="AlphaFoldDB" id="A0A8J6P746"/>
<feature type="transmembrane region" description="Helical" evidence="2">
    <location>
        <begin position="405"/>
        <end position="425"/>
    </location>
</feature>
<feature type="transmembrane region" description="Helical" evidence="2">
    <location>
        <begin position="455"/>
        <end position="475"/>
    </location>
</feature>
<sequence>MSKQSLGLAGGMAKAFIHSPLSPLLLFAMLAMGFLGLMLTPRQEDPQISVPMVDLFVQAPGIHAEQLSGIAIEPLELIMSEIPGVKHVYSATQRGMGVVTVQFVVGEQVIPSLVKVYNKLSANQDRIPPGVGQPLVKAKGIDDVPIVNLTLWSDEVDDSAIRSLSTDVLHILETIPDTGEAFIVGGRRTQVRIEVMPERLSGYGISLDQIANTIRTANGEQAAGNSEAGNLNFKVYTGSFLHTAKQISNLIIGVHNDMPVYVRDIASVYQGPEEAKGMVEFYTGDGYQGGYDARGLPAVTIAVAKKEGSNAVPVANAILAKVEELKGVLIPSNIHVDVTRNYGATAKDKVDELLFKLVVATLAVTVLIYLSLGWRPAVVVTIVIPVVILLTVFSAYMLDYSINRVSLFALIFSIGILVDDAIVVVENIYRRWLMKNEMDEETAIDATREVGNPTILATLTVIAALLPMGAVTGMMGPYMAPIPVLGSAAMAFSLFAAFIFTPWLTMKFRPSMKALKAAEEKEHKSQERIGNFYDGLIRPMVENRVLGWFVLFAIIASFFISVSLFYTHGVKTKMLPYDNKSEFDVMIRMPTGTALPVTANMARKMATVIEKAVPESTALQTYSGVAAPFNFNGLVRHYYLQEYPWMATISIQLVHKNERERSSHEIAMAVRDLLKPIAEKANARITIAEVPPGPPVLQSVVAEIYGPDAHTRRVMAAELTDIFNSSPIMEDVDNYMNDPHQVLHFVVDTEKANRRGISVETINRNLSMAMGSIPLGDVKQGKTREPTIITMEVPLAVRSQIVSLSDLPIPTMGGQSTVSLGELGHFETFMEDPVIYHKDLRAVEYVVGDAVNDLPAPLYAMFDLERIMEERDFRTPQGEKIEGGWISAPEETFKSGFKWDGEWHVTYVTFRDMGIAFGLALVMIYILVVWQFGNFVIPLVIMAPIPLTMVGIVPGHWIMGAEFTATSMIGFIALAGIIVRNSILLVDFAQLELMSGKDPVSAVICSGKARMRPIIITALALVGGSSVILTDPIFQGMAVALLFGVVVSTLLTLIIIPMGCLSAGDALYPDGTPPPSVLENASRGEDDKEVAVAT</sequence>
<keyword evidence="2" id="KW-0812">Transmembrane</keyword>
<feature type="compositionally biased region" description="Basic and acidic residues" evidence="1">
    <location>
        <begin position="1082"/>
        <end position="1094"/>
    </location>
</feature>
<dbReference type="PRINTS" id="PR00702">
    <property type="entry name" value="ACRIFLAVINRP"/>
</dbReference>
<feature type="transmembrane region" description="Helical" evidence="2">
    <location>
        <begin position="971"/>
        <end position="991"/>
    </location>
</feature>
<evidence type="ECO:0000313" key="3">
    <source>
        <dbReference type="EMBL" id="MBC8519328.1"/>
    </source>
</evidence>
<dbReference type="GO" id="GO:0042910">
    <property type="term" value="F:xenobiotic transmembrane transporter activity"/>
    <property type="evidence" value="ECO:0007669"/>
    <property type="project" value="TreeGrafter"/>
</dbReference>
<feature type="region of interest" description="Disordered" evidence="1">
    <location>
        <begin position="1074"/>
        <end position="1094"/>
    </location>
</feature>
<feature type="transmembrane region" description="Helical" evidence="2">
    <location>
        <begin position="482"/>
        <end position="504"/>
    </location>
</feature>
<feature type="transmembrane region" description="Helical" evidence="2">
    <location>
        <begin position="353"/>
        <end position="372"/>
    </location>
</feature>
<dbReference type="Pfam" id="PF00873">
    <property type="entry name" value="ACR_tran"/>
    <property type="match status" value="1"/>
</dbReference>
<dbReference type="Gene3D" id="3.30.70.1440">
    <property type="entry name" value="Multidrug efflux transporter AcrB pore domain"/>
    <property type="match status" value="1"/>
</dbReference>
<evidence type="ECO:0000313" key="4">
    <source>
        <dbReference type="Proteomes" id="UP000654401"/>
    </source>
</evidence>
<dbReference type="Gene3D" id="3.30.70.1320">
    <property type="entry name" value="Multidrug efflux transporter AcrB pore domain like"/>
    <property type="match status" value="1"/>
</dbReference>
<protein>
    <submittedName>
        <fullName evidence="3">Efflux RND transporter permease subunit</fullName>
    </submittedName>
</protein>
<feature type="transmembrane region" description="Helical" evidence="2">
    <location>
        <begin position="939"/>
        <end position="959"/>
    </location>
</feature>
<dbReference type="Proteomes" id="UP000654401">
    <property type="component" value="Unassembled WGS sequence"/>
</dbReference>
<feature type="transmembrane region" description="Helical" evidence="2">
    <location>
        <begin position="545"/>
        <end position="566"/>
    </location>
</feature>
<reference evidence="3 4" key="1">
    <citation type="submission" date="2020-08" db="EMBL/GenBank/DDBJ databases">
        <title>Bridging the membrane lipid divide: bacteria of the FCB group superphylum have the potential to synthesize archaeal ether lipids.</title>
        <authorList>
            <person name="Villanueva L."/>
            <person name="Von Meijenfeldt F.A.B."/>
            <person name="Westbye A.B."/>
            <person name="Yadav S."/>
            <person name="Hopmans E.C."/>
            <person name="Dutilh B.E."/>
            <person name="Sinninghe Damste J.S."/>
        </authorList>
    </citation>
    <scope>NUCLEOTIDE SEQUENCE [LARGE SCALE GENOMIC DNA]</scope>
    <source>
        <strain evidence="3">NIOZ-UU100</strain>
    </source>
</reference>
<name>A0A8J6P746_9GAMM</name>
<dbReference type="EMBL" id="JACNFK010000021">
    <property type="protein sequence ID" value="MBC8519328.1"/>
    <property type="molecule type" value="Genomic_DNA"/>
</dbReference>
<dbReference type="Gene3D" id="3.30.70.1430">
    <property type="entry name" value="Multidrug efflux transporter AcrB pore domain"/>
    <property type="match status" value="2"/>
</dbReference>
<evidence type="ECO:0000256" key="1">
    <source>
        <dbReference type="SAM" id="MobiDB-lite"/>
    </source>
</evidence>
<feature type="transmembrane region" description="Helical" evidence="2">
    <location>
        <begin position="913"/>
        <end position="933"/>
    </location>
</feature>
<gene>
    <name evidence="3" type="ORF">H8D24_02840</name>
</gene>
<dbReference type="GO" id="GO:0005886">
    <property type="term" value="C:plasma membrane"/>
    <property type="evidence" value="ECO:0007669"/>
    <property type="project" value="TreeGrafter"/>
</dbReference>
<feature type="transmembrane region" description="Helical" evidence="2">
    <location>
        <begin position="1041"/>
        <end position="1064"/>
    </location>
</feature>